<dbReference type="InterPro" id="IPR036628">
    <property type="entry name" value="Clp_N_dom_sf"/>
</dbReference>
<dbReference type="Pfam" id="PF02861">
    <property type="entry name" value="Clp_N"/>
    <property type="match status" value="1"/>
</dbReference>
<keyword evidence="2" id="KW-0547">Nucleotide-binding</keyword>
<dbReference type="Pfam" id="PF17871">
    <property type="entry name" value="AAA_lid_9"/>
    <property type="match status" value="1"/>
</dbReference>
<dbReference type="Gene3D" id="4.10.860.10">
    <property type="entry name" value="UVR domain"/>
    <property type="match status" value="1"/>
</dbReference>
<dbReference type="SMART" id="SM00382">
    <property type="entry name" value="AAA"/>
    <property type="match status" value="2"/>
</dbReference>
<dbReference type="InterPro" id="IPR050130">
    <property type="entry name" value="ClpA_ClpB"/>
</dbReference>
<dbReference type="SUPFAM" id="SSF81923">
    <property type="entry name" value="Double Clp-N motif"/>
    <property type="match status" value="1"/>
</dbReference>
<dbReference type="PANTHER" id="PTHR11638:SF18">
    <property type="entry name" value="HEAT SHOCK PROTEIN 104"/>
    <property type="match status" value="1"/>
</dbReference>
<dbReference type="SUPFAM" id="SSF52540">
    <property type="entry name" value="P-loop containing nucleoside triphosphate hydrolases"/>
    <property type="match status" value="2"/>
</dbReference>
<feature type="domain" description="Clp R" evidence="5">
    <location>
        <begin position="2"/>
        <end position="147"/>
    </location>
</feature>
<dbReference type="PROSITE" id="PS51903">
    <property type="entry name" value="CLP_R"/>
    <property type="match status" value="1"/>
</dbReference>
<evidence type="ECO:0000256" key="2">
    <source>
        <dbReference type="ARBA" id="ARBA00022741"/>
    </source>
</evidence>
<dbReference type="GO" id="GO:0006508">
    <property type="term" value="P:proteolysis"/>
    <property type="evidence" value="ECO:0007669"/>
    <property type="project" value="UniProtKB-KW"/>
</dbReference>
<evidence type="ECO:0000256" key="4">
    <source>
        <dbReference type="ARBA" id="ARBA00023186"/>
    </source>
</evidence>
<dbReference type="FunFam" id="3.40.50.300:FF:000025">
    <property type="entry name" value="ATP-dependent Clp protease subunit"/>
    <property type="match status" value="1"/>
</dbReference>
<dbReference type="Pfam" id="PF00004">
    <property type="entry name" value="AAA"/>
    <property type="match status" value="1"/>
</dbReference>
<keyword evidence="3 6" id="KW-0067">ATP-binding</keyword>
<dbReference type="InterPro" id="IPR041546">
    <property type="entry name" value="ClpA/ClpB_AAA_lid"/>
</dbReference>
<dbReference type="GO" id="GO:0008233">
    <property type="term" value="F:peptidase activity"/>
    <property type="evidence" value="ECO:0007669"/>
    <property type="project" value="UniProtKB-KW"/>
</dbReference>
<dbReference type="Pfam" id="PF07724">
    <property type="entry name" value="AAA_2"/>
    <property type="match status" value="1"/>
</dbReference>
<keyword evidence="6" id="KW-0645">Protease</keyword>
<sequence>MFEKFTERGRKVIIYAKEEAERRNNDYLGTEHLLLAILREEDTIPIAILRKMGLSIDEIRFEVERNLPVGSNLLTFGDIPFTPRAKKVLELSIEEARLLGHNYIGSEHLLLGLIREDEGIAGKILRNLGANLLSARQLTINLAIKPQFQQTHHHKERRRTNTPALDEFGRDLTLLAVEGKLDPVIGREDEIERVIQVLGRRLKNNPAIIGEPGVGKTAIVEGLAQKIVMGDIPDTLIGKRIISLDVGALIAGTKYRGQFEERLKVVMREILQSERNIILFVDEFHTLVGAGAAEGSVDASNMLKPALSRGELQCIGATTPDEYRKYIEKDGALERRFQPIYIQAPNEETTIEILKGIRPKYENHHKVKFSDEAIIAAARLSDRYITDRYLPDKAIDVIDETGSRLKLKRATIPQELRDMETELIQLAKEKSLYVRLHDIEKAQAVRAQEDRLKKTYELQYKKWRDSLNKEIPVVGEEDIAYTVSKMTGIPLYKLEEAESEKLLKMEETLHMRIIGQDDAIKAVAKAIRRSRAGLKNKNRPIGSFFFLGPTGVGKTELAKALAEFMFNDENALVKLDMSEYMERFNVSRLTGAPPGYVGYEEGGQLTEKIRKRPYSVILFDEIEKAHQDVFNMLLQILDEGVLTDSYGRKVDFRNTIIIMTSNLGARIIEKATPLGFYSASSEDAYNKMKENVLSELKRTFNPEFLNRVDETVVFHPLERQHLLSIVDLLIIETNKKLAEHALTIDVSDEVKEWLLNKYYQPTYGARPMRRAIAREIEDYLSEELIKGRFKNTSVVKVILEHDRPAFIEAEESMLVSVN</sequence>
<dbReference type="PANTHER" id="PTHR11638">
    <property type="entry name" value="ATP-DEPENDENT CLP PROTEASE"/>
    <property type="match status" value="1"/>
</dbReference>
<dbReference type="PRINTS" id="PR00300">
    <property type="entry name" value="CLPPROTEASEA"/>
</dbReference>
<dbReference type="Gene3D" id="3.40.50.300">
    <property type="entry name" value="P-loop containing nucleotide triphosphate hydrolases"/>
    <property type="match status" value="2"/>
</dbReference>
<dbReference type="InterPro" id="IPR004176">
    <property type="entry name" value="Clp_R_N"/>
</dbReference>
<evidence type="ECO:0000313" key="6">
    <source>
        <dbReference type="EMBL" id="GER94261.1"/>
    </source>
</evidence>
<dbReference type="Pfam" id="PF10431">
    <property type="entry name" value="ClpB_D2-small"/>
    <property type="match status" value="1"/>
</dbReference>
<dbReference type="EMBL" id="BLAB01000001">
    <property type="protein sequence ID" value="GER94261.1"/>
    <property type="molecule type" value="Genomic_DNA"/>
</dbReference>
<reference evidence="6" key="1">
    <citation type="submission" date="2019-10" db="EMBL/GenBank/DDBJ databases">
        <title>Metagenomic sequencing of thiosulfate-disproportionating enrichment culture.</title>
        <authorList>
            <person name="Umezawa K."/>
            <person name="Kojima H."/>
            <person name="Fukui M."/>
        </authorList>
    </citation>
    <scope>NUCLEOTIDE SEQUENCE</scope>
    <source>
        <strain evidence="6">45J</strain>
    </source>
</reference>
<dbReference type="InterPro" id="IPR019489">
    <property type="entry name" value="Clp_ATPase_C"/>
</dbReference>
<organism evidence="6">
    <name type="scientific">hot springs metagenome</name>
    <dbReference type="NCBI Taxonomy" id="433727"/>
    <lineage>
        <taxon>unclassified sequences</taxon>
        <taxon>metagenomes</taxon>
        <taxon>ecological metagenomes</taxon>
    </lineage>
</organism>
<evidence type="ECO:0000256" key="3">
    <source>
        <dbReference type="ARBA" id="ARBA00022840"/>
    </source>
</evidence>
<dbReference type="AlphaFoldDB" id="A0A5J4L5W6"/>
<dbReference type="Gene3D" id="1.10.1780.10">
    <property type="entry name" value="Clp, N-terminal domain"/>
    <property type="match status" value="1"/>
</dbReference>
<keyword evidence="4" id="KW-0143">Chaperone</keyword>
<dbReference type="Gene3D" id="1.10.8.60">
    <property type="match status" value="2"/>
</dbReference>
<comment type="caution">
    <text evidence="6">The sequence shown here is derived from an EMBL/GenBank/DDBJ whole genome shotgun (WGS) entry which is preliminary data.</text>
</comment>
<dbReference type="InterPro" id="IPR027417">
    <property type="entry name" value="P-loop_NTPase"/>
</dbReference>
<dbReference type="InterPro" id="IPR001270">
    <property type="entry name" value="ClpA/B"/>
</dbReference>
<proteinExistence type="predicted"/>
<dbReference type="GO" id="GO:0016887">
    <property type="term" value="F:ATP hydrolysis activity"/>
    <property type="evidence" value="ECO:0007669"/>
    <property type="project" value="InterPro"/>
</dbReference>
<dbReference type="CDD" id="cd19499">
    <property type="entry name" value="RecA-like_ClpB_Hsp104-like"/>
    <property type="match status" value="1"/>
</dbReference>
<dbReference type="GO" id="GO:0034605">
    <property type="term" value="P:cellular response to heat"/>
    <property type="evidence" value="ECO:0007669"/>
    <property type="project" value="TreeGrafter"/>
</dbReference>
<dbReference type="InterPro" id="IPR003959">
    <property type="entry name" value="ATPase_AAA_core"/>
</dbReference>
<keyword evidence="1" id="KW-0677">Repeat</keyword>
<dbReference type="SMART" id="SM01086">
    <property type="entry name" value="ClpB_D2-small"/>
    <property type="match status" value="1"/>
</dbReference>
<dbReference type="InterPro" id="IPR018368">
    <property type="entry name" value="ClpA/B_CS1"/>
</dbReference>
<dbReference type="CDD" id="cd00009">
    <property type="entry name" value="AAA"/>
    <property type="match status" value="1"/>
</dbReference>
<protein>
    <submittedName>
        <fullName evidence="6">ATP-dependent Clp protease ATP-binding subunit</fullName>
    </submittedName>
</protein>
<dbReference type="FunFam" id="3.40.50.300:FF:000010">
    <property type="entry name" value="Chaperone clpB 1, putative"/>
    <property type="match status" value="1"/>
</dbReference>
<evidence type="ECO:0000259" key="5">
    <source>
        <dbReference type="PROSITE" id="PS51903"/>
    </source>
</evidence>
<dbReference type="PROSITE" id="PS00870">
    <property type="entry name" value="CLPAB_1"/>
    <property type="match status" value="1"/>
</dbReference>
<dbReference type="InterPro" id="IPR003593">
    <property type="entry name" value="AAA+_ATPase"/>
</dbReference>
<evidence type="ECO:0000256" key="1">
    <source>
        <dbReference type="ARBA" id="ARBA00022737"/>
    </source>
</evidence>
<dbReference type="GO" id="GO:0005524">
    <property type="term" value="F:ATP binding"/>
    <property type="evidence" value="ECO:0007669"/>
    <property type="project" value="UniProtKB-KW"/>
</dbReference>
<dbReference type="GO" id="GO:0005737">
    <property type="term" value="C:cytoplasm"/>
    <property type="evidence" value="ECO:0007669"/>
    <property type="project" value="TreeGrafter"/>
</dbReference>
<keyword evidence="6" id="KW-0378">Hydrolase</keyword>
<accession>A0A5J4L5W6</accession>
<gene>
    <name evidence="6" type="ORF">A45J_2021</name>
</gene>
<name>A0A5J4L5W6_9ZZZZ</name>